<dbReference type="Proteomes" id="UP000016368">
    <property type="component" value="Unassembled WGS sequence"/>
</dbReference>
<proteinExistence type="predicted"/>
<organism evidence="2 3">
    <name type="scientific">Hylemonella gracilis ATCC 19624</name>
    <dbReference type="NCBI Taxonomy" id="887062"/>
    <lineage>
        <taxon>Bacteria</taxon>
        <taxon>Pseudomonadati</taxon>
        <taxon>Pseudomonadota</taxon>
        <taxon>Betaproteobacteria</taxon>
        <taxon>Burkholderiales</taxon>
        <taxon>Comamonadaceae</taxon>
        <taxon>Hylemonella</taxon>
    </lineage>
</organism>
<dbReference type="OrthoDB" id="8687363at2"/>
<dbReference type="STRING" id="887062.HGR_13779"/>
<comment type="caution">
    <text evidence="2">The sequence shown here is derived from an EMBL/GenBank/DDBJ whole genome shotgun (WGS) entry which is preliminary data.</text>
</comment>
<gene>
    <name evidence="2" type="ORF">HGR_13779</name>
</gene>
<dbReference type="EMBL" id="AEGR01000087">
    <property type="protein sequence ID" value="EGI75917.1"/>
    <property type="molecule type" value="Genomic_DNA"/>
</dbReference>
<reference evidence="2 3" key="1">
    <citation type="journal article" date="2011" name="EMBO J.">
        <title>Structural diversity of bacterial flagellar motors.</title>
        <authorList>
            <person name="Chen S."/>
            <person name="Beeby M."/>
            <person name="Murphy G.E."/>
            <person name="Leadbetter J.R."/>
            <person name="Hendrixson D.R."/>
            <person name="Briegel A."/>
            <person name="Li Z."/>
            <person name="Shi J."/>
            <person name="Tocheva E.I."/>
            <person name="Muller A."/>
            <person name="Dobro M.J."/>
            <person name="Jensen G.J."/>
        </authorList>
    </citation>
    <scope>NUCLEOTIDE SEQUENCE [LARGE SCALE GENOMIC DNA]</scope>
    <source>
        <strain evidence="2 3">ATCC 19624</strain>
    </source>
</reference>
<feature type="transmembrane region" description="Helical" evidence="1">
    <location>
        <begin position="20"/>
        <end position="41"/>
    </location>
</feature>
<dbReference type="RefSeq" id="WP_006298859.1">
    <property type="nucleotide sequence ID" value="NZ_AEGR01000087.1"/>
</dbReference>
<dbReference type="GO" id="GO:0015627">
    <property type="term" value="C:type II protein secretion system complex"/>
    <property type="evidence" value="ECO:0007669"/>
    <property type="project" value="InterPro"/>
</dbReference>
<evidence type="ECO:0000313" key="3">
    <source>
        <dbReference type="Proteomes" id="UP000016368"/>
    </source>
</evidence>
<keyword evidence="1" id="KW-0812">Transmembrane</keyword>
<accession>F3KWB8</accession>
<name>F3KWB8_9BURK</name>
<evidence type="ECO:0008006" key="4">
    <source>
        <dbReference type="Google" id="ProtNLM"/>
    </source>
</evidence>
<dbReference type="InterPro" id="IPR007690">
    <property type="entry name" value="T2SS_GspM"/>
</dbReference>
<dbReference type="AlphaFoldDB" id="F3KWB8"/>
<keyword evidence="3" id="KW-1185">Reference proteome</keyword>
<dbReference type="GO" id="GO:0015628">
    <property type="term" value="P:protein secretion by the type II secretion system"/>
    <property type="evidence" value="ECO:0007669"/>
    <property type="project" value="InterPro"/>
</dbReference>
<sequence length="165" mass="17840">MKQHLLSWWKGLSPRERRALGVMGAVLAFFVLWQLGIAMPLSSLRDSARQQQQAQAQWNQVQVLRAQALALRQRGAEASATAARGQSTLQVLQALTAAAGDAGAQVNEIAPGSYSVRFDKVSPQALAVWLQATRQQARLLPQNADFQRVSGNPVAWQGSILLGGS</sequence>
<keyword evidence="1" id="KW-0472">Membrane</keyword>
<protein>
    <recommendedName>
        <fullName evidence="4">General secretion pathway M protein</fullName>
    </recommendedName>
</protein>
<dbReference type="Pfam" id="PF04612">
    <property type="entry name" value="T2SSM"/>
    <property type="match status" value="1"/>
</dbReference>
<evidence type="ECO:0000313" key="2">
    <source>
        <dbReference type="EMBL" id="EGI75917.1"/>
    </source>
</evidence>
<keyword evidence="1" id="KW-1133">Transmembrane helix</keyword>
<evidence type="ECO:0000256" key="1">
    <source>
        <dbReference type="SAM" id="Phobius"/>
    </source>
</evidence>